<reference evidence="1 2" key="1">
    <citation type="submission" date="2020-11" db="EMBL/GenBank/DDBJ databases">
        <title>Enhanced detection system for hospital associated transmission using whole genome sequencing surveillance.</title>
        <authorList>
            <person name="Harrison L.H."/>
            <person name="Van Tyne D."/>
            <person name="Marsh J.W."/>
            <person name="Griffith M.P."/>
            <person name="Snyder D.J."/>
            <person name="Cooper V.S."/>
            <person name="Mustapha M."/>
        </authorList>
    </citation>
    <scope>NUCLEOTIDE SEQUENCE [LARGE SCALE GENOMIC DNA]</scope>
    <source>
        <strain evidence="1 2">PR00075</strain>
    </source>
</reference>
<gene>
    <name evidence="1" type="ORF">I4902_18655</name>
</gene>
<name>A0ABS0IZ35_9GAMM</name>
<comment type="caution">
    <text evidence="1">The sequence shown here is derived from an EMBL/GenBank/DDBJ whole genome shotgun (WGS) entry which is preliminary data.</text>
</comment>
<dbReference type="RefSeq" id="WP_196568844.1">
    <property type="nucleotide sequence ID" value="NZ_JADRYY010000059.1"/>
</dbReference>
<evidence type="ECO:0000313" key="1">
    <source>
        <dbReference type="EMBL" id="MBG2881265.1"/>
    </source>
</evidence>
<proteinExistence type="predicted"/>
<accession>A0ABS0IZ35</accession>
<dbReference type="Proteomes" id="UP000614721">
    <property type="component" value="Unassembled WGS sequence"/>
</dbReference>
<organism evidence="1 2">
    <name type="scientific">Proteus alimentorum</name>
    <dbReference type="NCBI Taxonomy" id="1973495"/>
    <lineage>
        <taxon>Bacteria</taxon>
        <taxon>Pseudomonadati</taxon>
        <taxon>Pseudomonadota</taxon>
        <taxon>Gammaproteobacteria</taxon>
        <taxon>Enterobacterales</taxon>
        <taxon>Morganellaceae</taxon>
        <taxon>Proteus</taxon>
    </lineage>
</organism>
<evidence type="ECO:0000313" key="2">
    <source>
        <dbReference type="Proteomes" id="UP000614721"/>
    </source>
</evidence>
<keyword evidence="2" id="KW-1185">Reference proteome</keyword>
<protein>
    <submittedName>
        <fullName evidence="1">Uncharacterized protein</fullName>
    </submittedName>
</protein>
<sequence>MQIKNPPSYLLQINKGKRKATTARATFSDSIRLGDDMIYVAKLKKTKPYTAKDMAIAKKLYANGIFSISMYKEYCIKPHKKNKEELAKWHSVRSAMEKLLKDKTKLR</sequence>
<dbReference type="EMBL" id="JADSJP010000071">
    <property type="protein sequence ID" value="MBG2881265.1"/>
    <property type="molecule type" value="Genomic_DNA"/>
</dbReference>